<dbReference type="InterPro" id="IPR037238">
    <property type="entry name" value="YbiA-like_sf"/>
</dbReference>
<sequence>MSISAQKLVKKINVQKLKCQPASAVNAIMNYLLTSKGPTAVNATIKGHFFDQHRMNLMLVKGSFIEFYQDIRKDYFVMRKGPTLINDALKCHFFDQHWIDLILVKGSIMEIYRLKNGHLHYIMDFDRNERVREFLAKTEGKRIVELVRDDFWGIARCQNFVVCSLSKRKDVTEGVTLSIYRTNLMTLLYLTVVMYYEQNHSIQQFLLSKETKNVVELDGSGWNMSGQVWRLIRQIGEPARTFQSSNVMRTWKRNNNISTVAEDRIHSIGELASKLVHFGRAMLQQHNKRIMISASLPRTGSIQLVIFFLCKKIQKLTEKHKIVKTKAKKIE</sequence>
<organism evidence="1 2">
    <name type="scientific">Romanomermis culicivorax</name>
    <name type="common">Nematode worm</name>
    <dbReference type="NCBI Taxonomy" id="13658"/>
    <lineage>
        <taxon>Eukaryota</taxon>
        <taxon>Metazoa</taxon>
        <taxon>Ecdysozoa</taxon>
        <taxon>Nematoda</taxon>
        <taxon>Enoplea</taxon>
        <taxon>Dorylaimia</taxon>
        <taxon>Mermithida</taxon>
        <taxon>Mermithoidea</taxon>
        <taxon>Mermithidae</taxon>
        <taxon>Romanomermis</taxon>
    </lineage>
</organism>
<reference evidence="2" key="1">
    <citation type="submission" date="2022-11" db="UniProtKB">
        <authorList>
            <consortium name="WormBaseParasite"/>
        </authorList>
    </citation>
    <scope>IDENTIFICATION</scope>
</reference>
<accession>A0A915I2K8</accession>
<keyword evidence="1" id="KW-1185">Reference proteome</keyword>
<evidence type="ECO:0000313" key="2">
    <source>
        <dbReference type="WBParaSite" id="nRc.2.0.1.t07946-RA"/>
    </source>
</evidence>
<dbReference type="SUPFAM" id="SSF143990">
    <property type="entry name" value="YbiA-like"/>
    <property type="match status" value="1"/>
</dbReference>
<dbReference type="Proteomes" id="UP000887565">
    <property type="component" value="Unplaced"/>
</dbReference>
<protein>
    <submittedName>
        <fullName evidence="2">Uncharacterized protein</fullName>
    </submittedName>
</protein>
<proteinExistence type="predicted"/>
<dbReference type="AlphaFoldDB" id="A0A915I2K8"/>
<evidence type="ECO:0000313" key="1">
    <source>
        <dbReference type="Proteomes" id="UP000887565"/>
    </source>
</evidence>
<name>A0A915I2K8_ROMCU</name>
<dbReference type="WBParaSite" id="nRc.2.0.1.t07946-RA">
    <property type="protein sequence ID" value="nRc.2.0.1.t07946-RA"/>
    <property type="gene ID" value="nRc.2.0.1.g07946"/>
</dbReference>